<dbReference type="GO" id="GO:0050660">
    <property type="term" value="F:flavin adenine dinucleotide binding"/>
    <property type="evidence" value="ECO:0007669"/>
    <property type="project" value="TreeGrafter"/>
</dbReference>
<feature type="domain" description="ERV/ALR sulfhydryl oxidase" evidence="10">
    <location>
        <begin position="73"/>
        <end position="173"/>
    </location>
</feature>
<name>A0A1E4TYA1_PACTA</name>
<evidence type="ECO:0000313" key="11">
    <source>
        <dbReference type="EMBL" id="ODV96729.1"/>
    </source>
</evidence>
<sequence>MMTKEINQENEGDGSHGPQKPALGLTGRKIIYDKDGKPCRACNTLLDFKMATGAKPKVSGTFPGFSTAYAKDEPPDVEQLGRSTWTFLHSVAASYPEEASISQQEDMKSFLNIFGKIYPCWFCAKDFTKYIGENQPKVKTQEDFGRWLCDAHNSVNKKLGKPQFDCNLWKKRWKDGWDEEEN</sequence>
<protein>
    <recommendedName>
        <fullName evidence="8">Sulfhydryl oxidase</fullName>
        <ecNumber evidence="8">1.8.3.2</ecNumber>
    </recommendedName>
</protein>
<dbReference type="PROSITE" id="PS51324">
    <property type="entry name" value="ERV_ALR"/>
    <property type="match status" value="1"/>
</dbReference>
<dbReference type="PANTHER" id="PTHR12645">
    <property type="entry name" value="ALR/ERV"/>
    <property type="match status" value="1"/>
</dbReference>
<comment type="catalytic activity">
    <reaction evidence="8">
        <text>2 R'C(R)SH + O2 = R'C(R)S-S(R)CR' + H2O2</text>
        <dbReference type="Rhea" id="RHEA:17357"/>
        <dbReference type="ChEBI" id="CHEBI:15379"/>
        <dbReference type="ChEBI" id="CHEBI:16240"/>
        <dbReference type="ChEBI" id="CHEBI:16520"/>
        <dbReference type="ChEBI" id="CHEBI:17412"/>
        <dbReference type="EC" id="1.8.3.2"/>
    </reaction>
</comment>
<dbReference type="Pfam" id="PF04777">
    <property type="entry name" value="Evr1_Alr"/>
    <property type="match status" value="1"/>
</dbReference>
<dbReference type="EMBL" id="KV454012">
    <property type="protein sequence ID" value="ODV96729.1"/>
    <property type="molecule type" value="Genomic_DNA"/>
</dbReference>
<dbReference type="InterPro" id="IPR017905">
    <property type="entry name" value="ERV/ALR_sulphydryl_oxidase"/>
</dbReference>
<evidence type="ECO:0000256" key="1">
    <source>
        <dbReference type="ARBA" id="ARBA00001974"/>
    </source>
</evidence>
<dbReference type="InterPro" id="IPR039799">
    <property type="entry name" value="ALR/ERV"/>
</dbReference>
<dbReference type="STRING" id="669874.A0A1E4TYA1"/>
<dbReference type="Gene3D" id="1.20.120.310">
    <property type="entry name" value="ERV/ALR sulfhydryl oxidase domain"/>
    <property type="match status" value="1"/>
</dbReference>
<organism evidence="11 12">
    <name type="scientific">Pachysolen tannophilus NRRL Y-2460</name>
    <dbReference type="NCBI Taxonomy" id="669874"/>
    <lineage>
        <taxon>Eukaryota</taxon>
        <taxon>Fungi</taxon>
        <taxon>Dikarya</taxon>
        <taxon>Ascomycota</taxon>
        <taxon>Saccharomycotina</taxon>
        <taxon>Pichiomycetes</taxon>
        <taxon>Pachysolenaceae</taxon>
        <taxon>Pachysolen</taxon>
    </lineage>
</organism>
<evidence type="ECO:0000256" key="6">
    <source>
        <dbReference type="ARBA" id="ARBA00023128"/>
    </source>
</evidence>
<dbReference type="AlphaFoldDB" id="A0A1E4TYA1"/>
<keyword evidence="3 8" id="KW-0285">Flavoprotein</keyword>
<dbReference type="GO" id="GO:0160203">
    <property type="term" value="P:mitochondrial disulfide relay system"/>
    <property type="evidence" value="ECO:0007669"/>
    <property type="project" value="EnsemblFungi"/>
</dbReference>
<dbReference type="OrthoDB" id="17199at2759"/>
<comment type="cofactor">
    <cofactor evidence="1 8">
        <name>FAD</name>
        <dbReference type="ChEBI" id="CHEBI:57692"/>
    </cofactor>
</comment>
<dbReference type="Gene3D" id="4.10.320.60">
    <property type="match status" value="1"/>
</dbReference>
<keyword evidence="12" id="KW-1185">Reference proteome</keyword>
<accession>A0A1E4TYA1</accession>
<dbReference type="EC" id="1.8.3.2" evidence="8"/>
<dbReference type="FunFam" id="1.20.120.310:FF:000003">
    <property type="entry name" value="Sulfhydryl oxidase"/>
    <property type="match status" value="1"/>
</dbReference>
<comment type="subcellular location">
    <subcellularLocation>
        <location evidence="2">Mitochondrion intermembrane space</location>
    </subcellularLocation>
</comment>
<evidence type="ECO:0000256" key="2">
    <source>
        <dbReference type="ARBA" id="ARBA00004569"/>
    </source>
</evidence>
<evidence type="ECO:0000256" key="4">
    <source>
        <dbReference type="ARBA" id="ARBA00022827"/>
    </source>
</evidence>
<dbReference type="InterPro" id="IPR036774">
    <property type="entry name" value="ERV/ALR_sulphydryl_oxid_sf"/>
</dbReference>
<proteinExistence type="predicted"/>
<keyword evidence="5 8" id="KW-0560">Oxidoreductase</keyword>
<dbReference type="GO" id="GO:0034599">
    <property type="term" value="P:cellular response to oxidative stress"/>
    <property type="evidence" value="ECO:0007669"/>
    <property type="project" value="EnsemblFungi"/>
</dbReference>
<evidence type="ECO:0000256" key="9">
    <source>
        <dbReference type="SAM" id="MobiDB-lite"/>
    </source>
</evidence>
<keyword evidence="4 8" id="KW-0274">FAD</keyword>
<reference evidence="12" key="1">
    <citation type="submission" date="2016-05" db="EMBL/GenBank/DDBJ databases">
        <title>Comparative genomics of biotechnologically important yeasts.</title>
        <authorList>
            <consortium name="DOE Joint Genome Institute"/>
            <person name="Riley R."/>
            <person name="Haridas S."/>
            <person name="Wolfe K.H."/>
            <person name="Lopes M.R."/>
            <person name="Hittinger C.T."/>
            <person name="Goker M."/>
            <person name="Salamov A."/>
            <person name="Wisecaver J."/>
            <person name="Long T.M."/>
            <person name="Aerts A.L."/>
            <person name="Barry K."/>
            <person name="Choi C."/>
            <person name="Clum A."/>
            <person name="Coughlan A.Y."/>
            <person name="Deshpande S."/>
            <person name="Douglass A.P."/>
            <person name="Hanson S.J."/>
            <person name="Klenk H.-P."/>
            <person name="Labutti K."/>
            <person name="Lapidus A."/>
            <person name="Lindquist E."/>
            <person name="Lipzen A."/>
            <person name="Meier-Kolthoff J.P."/>
            <person name="Ohm R.A."/>
            <person name="Otillar R.P."/>
            <person name="Pangilinan J."/>
            <person name="Peng Y."/>
            <person name="Rokas A."/>
            <person name="Rosa C.A."/>
            <person name="Scheuner C."/>
            <person name="Sibirny A.A."/>
            <person name="Slot J.C."/>
            <person name="Stielow J.B."/>
            <person name="Sun H."/>
            <person name="Kurtzman C.P."/>
            <person name="Blackwell M."/>
            <person name="Grigoriev I.V."/>
            <person name="Jeffries T.W."/>
        </authorList>
    </citation>
    <scope>NUCLEOTIDE SEQUENCE [LARGE SCALE GENOMIC DNA]</scope>
    <source>
        <strain evidence="12">NRRL Y-2460</strain>
    </source>
</reference>
<dbReference type="GO" id="GO:0005758">
    <property type="term" value="C:mitochondrial intermembrane space"/>
    <property type="evidence" value="ECO:0007669"/>
    <property type="project" value="UniProtKB-SubCell"/>
</dbReference>
<feature type="region of interest" description="Disordered" evidence="9">
    <location>
        <begin position="1"/>
        <end position="22"/>
    </location>
</feature>
<dbReference type="Proteomes" id="UP000094236">
    <property type="component" value="Unassembled WGS sequence"/>
</dbReference>
<gene>
    <name evidence="11" type="ORF">PACTADRAFT_65210</name>
</gene>
<evidence type="ECO:0000256" key="7">
    <source>
        <dbReference type="ARBA" id="ARBA00023157"/>
    </source>
</evidence>
<keyword evidence="7" id="KW-1015">Disulfide bond</keyword>
<dbReference type="GO" id="GO:0016971">
    <property type="term" value="F:flavin-dependent sulfhydryl oxidase activity"/>
    <property type="evidence" value="ECO:0007669"/>
    <property type="project" value="EnsemblFungi"/>
</dbReference>
<evidence type="ECO:0000256" key="8">
    <source>
        <dbReference type="RuleBase" id="RU371123"/>
    </source>
</evidence>
<dbReference type="PANTHER" id="PTHR12645:SF0">
    <property type="entry name" value="FAD-LINKED SULFHYDRYL OXIDASE ALR"/>
    <property type="match status" value="1"/>
</dbReference>
<evidence type="ECO:0000259" key="10">
    <source>
        <dbReference type="PROSITE" id="PS51324"/>
    </source>
</evidence>
<keyword evidence="6" id="KW-0496">Mitochondrion</keyword>
<dbReference type="SUPFAM" id="SSF69000">
    <property type="entry name" value="FAD-dependent thiol oxidase"/>
    <property type="match status" value="1"/>
</dbReference>
<evidence type="ECO:0000256" key="3">
    <source>
        <dbReference type="ARBA" id="ARBA00022630"/>
    </source>
</evidence>
<dbReference type="GO" id="GO:0006879">
    <property type="term" value="P:intracellular iron ion homeostasis"/>
    <property type="evidence" value="ECO:0007669"/>
    <property type="project" value="EnsemblFungi"/>
</dbReference>
<evidence type="ECO:0000313" key="12">
    <source>
        <dbReference type="Proteomes" id="UP000094236"/>
    </source>
</evidence>
<evidence type="ECO:0000256" key="5">
    <source>
        <dbReference type="ARBA" id="ARBA00023002"/>
    </source>
</evidence>